<proteinExistence type="inferred from homology"/>
<dbReference type="CDD" id="cd07422">
    <property type="entry name" value="MPP_ApaH"/>
    <property type="match status" value="1"/>
</dbReference>
<evidence type="ECO:0000256" key="7">
    <source>
        <dbReference type="ARBA" id="ARBA00033210"/>
    </source>
</evidence>
<comment type="catalytic activity">
    <reaction evidence="8">
        <text>P(1),P(4)-bis(5'-adenosyl) tetraphosphate + H2O = 2 ADP + 2 H(+)</text>
        <dbReference type="Rhea" id="RHEA:24252"/>
        <dbReference type="ChEBI" id="CHEBI:15377"/>
        <dbReference type="ChEBI" id="CHEBI:15378"/>
        <dbReference type="ChEBI" id="CHEBI:58141"/>
        <dbReference type="ChEBI" id="CHEBI:456216"/>
        <dbReference type="EC" id="3.6.1.41"/>
    </reaction>
</comment>
<evidence type="ECO:0000256" key="2">
    <source>
        <dbReference type="ARBA" id="ARBA00005419"/>
    </source>
</evidence>
<evidence type="ECO:0000256" key="1">
    <source>
        <dbReference type="ARBA" id="ARBA00003413"/>
    </source>
</evidence>
<dbReference type="RefSeq" id="WP_067756699.1">
    <property type="nucleotide sequence ID" value="NZ_LT907988.1"/>
</dbReference>
<evidence type="ECO:0000313" key="11">
    <source>
        <dbReference type="EMBL" id="SOE47139.1"/>
    </source>
</evidence>
<accession>A0A1C3K552</accession>
<dbReference type="SUPFAM" id="SSF56300">
    <property type="entry name" value="Metallo-dependent phosphatases"/>
    <property type="match status" value="1"/>
</dbReference>
<dbReference type="OrthoDB" id="9807890at2"/>
<evidence type="ECO:0000256" key="8">
    <source>
        <dbReference type="ARBA" id="ARBA00049417"/>
    </source>
</evidence>
<evidence type="ECO:0000256" key="6">
    <source>
        <dbReference type="ARBA" id="ARBA00032248"/>
    </source>
</evidence>
<evidence type="ECO:0000313" key="12">
    <source>
        <dbReference type="Proteomes" id="UP000078558"/>
    </source>
</evidence>
<evidence type="ECO:0000259" key="9">
    <source>
        <dbReference type="Pfam" id="PF00149"/>
    </source>
</evidence>
<dbReference type="Gene3D" id="3.60.21.10">
    <property type="match status" value="1"/>
</dbReference>
<organism evidence="10 12">
    <name type="scientific">Orrella dioscoreae</name>
    <dbReference type="NCBI Taxonomy" id="1851544"/>
    <lineage>
        <taxon>Bacteria</taxon>
        <taxon>Pseudomonadati</taxon>
        <taxon>Pseudomonadota</taxon>
        <taxon>Betaproteobacteria</taxon>
        <taxon>Burkholderiales</taxon>
        <taxon>Alcaligenaceae</taxon>
        <taxon>Orrella</taxon>
    </lineage>
</organism>
<evidence type="ECO:0000313" key="10">
    <source>
        <dbReference type="EMBL" id="SBT26613.1"/>
    </source>
</evidence>
<dbReference type="Proteomes" id="UP000078558">
    <property type="component" value="Chromosome I"/>
</dbReference>
<comment type="function">
    <text evidence="1">Hydrolyzes diadenosine 5',5'''-P1,P4-tetraphosphate to yield ADP.</text>
</comment>
<comment type="similarity">
    <text evidence="2">Belongs to the Ap4A hydrolase family.</text>
</comment>
<evidence type="ECO:0000256" key="4">
    <source>
        <dbReference type="ARBA" id="ARBA00022801"/>
    </source>
</evidence>
<dbReference type="PIRSF" id="PIRSF000903">
    <property type="entry name" value="B5n-ttraPtase_sm"/>
    <property type="match status" value="1"/>
</dbReference>
<dbReference type="KEGG" id="odi:ODI_R0664"/>
<dbReference type="Pfam" id="PF00149">
    <property type="entry name" value="Metallophos"/>
    <property type="match status" value="1"/>
</dbReference>
<name>A0A1C3K552_9BURK</name>
<dbReference type="NCBIfam" id="TIGR00668">
    <property type="entry name" value="apaH"/>
    <property type="match status" value="1"/>
</dbReference>
<dbReference type="InterPro" id="IPR004843">
    <property type="entry name" value="Calcineurin-like_PHP"/>
</dbReference>
<dbReference type="EMBL" id="FLRC01000034">
    <property type="protein sequence ID" value="SBT26613.1"/>
    <property type="molecule type" value="Genomic_DNA"/>
</dbReference>
<evidence type="ECO:0000256" key="3">
    <source>
        <dbReference type="ARBA" id="ARBA00012506"/>
    </source>
</evidence>
<keyword evidence="4 10" id="KW-0378">Hydrolase</keyword>
<dbReference type="PANTHER" id="PTHR40942:SF4">
    <property type="entry name" value="CYTOCHROME C5"/>
    <property type="match status" value="1"/>
</dbReference>
<dbReference type="STRING" id="1851544.ODI_00748"/>
<sequence>MSSPDIWMIGDVQGCCGPLDALLEQPELTADPAARYWFAGDLINRGPQSLATLRRIRDMEERSVSILGNHDLHLLAAAAGVRRPGKNDTIDEILDAPDADELIDWLRYRPLAHYQHDHLMVHAGVLAKWDVAKTLSLAGEVQDALRSANWKKRLQKMYGNEPVHWKDGFEGAKRLRVIINALTRMRLCTAKGLMDFTAKALPGDPPPGLMPWFDVPKRATRDVTVVFGHWSTLGLLLRDDVICLDSGCVWGGQLTAVRLQDRRVVQVKCSQFQDPGKD</sequence>
<dbReference type="NCBIfam" id="NF001204">
    <property type="entry name" value="PRK00166.1"/>
    <property type="match status" value="1"/>
</dbReference>
<dbReference type="GO" id="GO:0008803">
    <property type="term" value="F:bis(5'-nucleosyl)-tetraphosphatase (symmetrical) activity"/>
    <property type="evidence" value="ECO:0007669"/>
    <property type="project" value="UniProtKB-EC"/>
</dbReference>
<reference evidence="10 12" key="1">
    <citation type="submission" date="2016-06" db="EMBL/GenBank/DDBJ databases">
        <authorList>
            <person name="Kjaerup R.B."/>
            <person name="Dalgaard T.S."/>
            <person name="Juul-Madsen H.R."/>
        </authorList>
    </citation>
    <scope>NUCLEOTIDE SEQUENCE [LARGE SCALE GENOMIC DNA]</scope>
    <source>
        <strain evidence="10">Orrdi1</strain>
    </source>
</reference>
<dbReference type="PANTHER" id="PTHR40942">
    <property type="match status" value="1"/>
</dbReference>
<evidence type="ECO:0000256" key="5">
    <source>
        <dbReference type="ARBA" id="ARBA00031248"/>
    </source>
</evidence>
<dbReference type="EC" id="3.6.1.41" evidence="3"/>
<gene>
    <name evidence="10" type="ORF">ODI_00748</name>
    <name evidence="11" type="ORF">ODI_R0664</name>
</gene>
<dbReference type="InterPro" id="IPR029052">
    <property type="entry name" value="Metallo-depent_PP-like"/>
</dbReference>
<keyword evidence="12" id="KW-1185">Reference proteome</keyword>
<dbReference type="AlphaFoldDB" id="A0A1C3K552"/>
<dbReference type="EMBL" id="LT907988">
    <property type="protein sequence ID" value="SOE47139.1"/>
    <property type="molecule type" value="Genomic_DNA"/>
</dbReference>
<protein>
    <recommendedName>
        <fullName evidence="3">bis(5'-nucleosyl)-tetraphosphatase (symmetrical)</fullName>
        <ecNumber evidence="3">3.6.1.41</ecNumber>
    </recommendedName>
    <alternativeName>
        <fullName evidence="6">Ap4A hydrolase</fullName>
    </alternativeName>
    <alternativeName>
        <fullName evidence="5">Diadenosine 5',5'''-P1,P4-tetraphosphate pyrophosphohydrolase</fullName>
    </alternativeName>
    <alternativeName>
        <fullName evidence="7">Diadenosine tetraphosphatase</fullName>
    </alternativeName>
</protein>
<dbReference type="InterPro" id="IPR004617">
    <property type="entry name" value="ApaH"/>
</dbReference>
<reference evidence="11 12" key="2">
    <citation type="submission" date="2017-08" db="EMBL/GenBank/DDBJ databases">
        <authorList>
            <person name="de Groot N.N."/>
        </authorList>
    </citation>
    <scope>NUCLEOTIDE SEQUENCE [LARGE SCALE GENOMIC DNA]</scope>
    <source>
        <strain evidence="11">Orrdi1</strain>
    </source>
</reference>
<feature type="domain" description="Calcineurin-like phosphoesterase" evidence="9">
    <location>
        <begin position="6"/>
        <end position="152"/>
    </location>
</feature>